<gene>
    <name evidence="3" type="ORF">BU14_0074s0068</name>
</gene>
<dbReference type="PROSITE" id="PS50005">
    <property type="entry name" value="TPR"/>
    <property type="match status" value="1"/>
</dbReference>
<keyword evidence="4" id="KW-1185">Reference proteome</keyword>
<dbReference type="Gene3D" id="1.25.40.10">
    <property type="entry name" value="Tetratricopeptide repeat domain"/>
    <property type="match status" value="1"/>
</dbReference>
<dbReference type="PANTHER" id="PTHR44917:SF1">
    <property type="entry name" value="PROTEIN HIGH CHLOROPHYLL FLUORESCENT 107"/>
    <property type="match status" value="1"/>
</dbReference>
<feature type="compositionally biased region" description="Low complexity" evidence="2">
    <location>
        <begin position="310"/>
        <end position="339"/>
    </location>
</feature>
<dbReference type="InterPro" id="IPR003107">
    <property type="entry name" value="HAT"/>
</dbReference>
<evidence type="ECO:0008006" key="5">
    <source>
        <dbReference type="Google" id="ProtNLM"/>
    </source>
</evidence>
<name>A0A1X6PFM5_PORUM</name>
<evidence type="ECO:0000256" key="1">
    <source>
        <dbReference type="PROSITE-ProRule" id="PRU00339"/>
    </source>
</evidence>
<dbReference type="Proteomes" id="UP000218209">
    <property type="component" value="Unassembled WGS sequence"/>
</dbReference>
<evidence type="ECO:0000256" key="2">
    <source>
        <dbReference type="SAM" id="MobiDB-lite"/>
    </source>
</evidence>
<evidence type="ECO:0000313" key="4">
    <source>
        <dbReference type="Proteomes" id="UP000218209"/>
    </source>
</evidence>
<dbReference type="OrthoDB" id="541719at2759"/>
<feature type="compositionally biased region" description="Polar residues" evidence="2">
    <location>
        <begin position="277"/>
        <end position="286"/>
    </location>
</feature>
<dbReference type="SMART" id="SM00386">
    <property type="entry name" value="HAT"/>
    <property type="match status" value="4"/>
</dbReference>
<feature type="repeat" description="TPR" evidence="1">
    <location>
        <begin position="26"/>
        <end position="59"/>
    </location>
</feature>
<feature type="compositionally biased region" description="Polar residues" evidence="2">
    <location>
        <begin position="193"/>
        <end position="207"/>
    </location>
</feature>
<organism evidence="3 4">
    <name type="scientific">Porphyra umbilicalis</name>
    <name type="common">Purple laver</name>
    <name type="synonym">Red alga</name>
    <dbReference type="NCBI Taxonomy" id="2786"/>
    <lineage>
        <taxon>Eukaryota</taxon>
        <taxon>Rhodophyta</taxon>
        <taxon>Bangiophyceae</taxon>
        <taxon>Bangiales</taxon>
        <taxon>Bangiaceae</taxon>
        <taxon>Porphyra</taxon>
    </lineage>
</organism>
<dbReference type="InterPro" id="IPR011990">
    <property type="entry name" value="TPR-like_helical_dom_sf"/>
</dbReference>
<evidence type="ECO:0000313" key="3">
    <source>
        <dbReference type="EMBL" id="OSX79638.1"/>
    </source>
</evidence>
<protein>
    <recommendedName>
        <fullName evidence="5">Suppressor of forked domain-containing protein</fullName>
    </recommendedName>
</protein>
<dbReference type="GO" id="GO:0006397">
    <property type="term" value="P:mRNA processing"/>
    <property type="evidence" value="ECO:0007669"/>
    <property type="project" value="InterPro"/>
</dbReference>
<feature type="compositionally biased region" description="Low complexity" evidence="2">
    <location>
        <begin position="208"/>
        <end position="222"/>
    </location>
</feature>
<sequence length="564" mass="60736">MEARCGYPGAAAGLYERAVECDPSHARSWQGWAIAAARSGDVDKATTLFETAIALRPSAPTYQAWGLAEAGRGDVDRARMLFGRALDVGGGVAIYHAWGRMEEGLGDYDRARELYDAGVRDDPGGVACISAWAIMEAKLGHISKDDEWIVPRPDEGDMARKRRNERLRAQREGLKILEGEGAAARGGGRKRPSTASTSRQGGASSGQRDVAASGGDRAASAARHTASGDVHHHIDQRHHRRDDHDEHHHSDASRLVLPVSDAAAAAAAAASDHLRAQATSGSQPGTPSDAETRMSYASDTDDSVEAYVLSRPEATARPAASASTATPTAAASAASPPATGHADEDHATQLSNISTNLRMLKKLVGQRTDEDTRTLLAWLDSRAQADASLFTRLSRRGEADSQKLMQWAARRSANDVNAFSDWVARRYEEDRRIGVYVFGLDIPRSARKPATTPVKVGAAVVEKPVEWLRLKEAPSRMTLAEFDERLYTEETTREAVWVMVWLGNLAESLANRAALTSALAGISLLVVAASLHLMAVTEVPERPPQAAVRPAEGVDAKLIQQRFE</sequence>
<dbReference type="InterPro" id="IPR019734">
    <property type="entry name" value="TPR_rpt"/>
</dbReference>
<feature type="region of interest" description="Disordered" evidence="2">
    <location>
        <begin position="268"/>
        <end position="344"/>
    </location>
</feature>
<dbReference type="AlphaFoldDB" id="A0A1X6PFM5"/>
<dbReference type="EMBL" id="KV918788">
    <property type="protein sequence ID" value="OSX79638.1"/>
    <property type="molecule type" value="Genomic_DNA"/>
</dbReference>
<feature type="compositionally biased region" description="Basic and acidic residues" evidence="2">
    <location>
        <begin position="242"/>
        <end position="252"/>
    </location>
</feature>
<dbReference type="InterPro" id="IPR044624">
    <property type="entry name" value="Mbb1-like"/>
</dbReference>
<feature type="region of interest" description="Disordered" evidence="2">
    <location>
        <begin position="169"/>
        <end position="252"/>
    </location>
</feature>
<reference evidence="3 4" key="1">
    <citation type="submission" date="2017-03" db="EMBL/GenBank/DDBJ databases">
        <title>WGS assembly of Porphyra umbilicalis.</title>
        <authorList>
            <person name="Brawley S.H."/>
            <person name="Blouin N.A."/>
            <person name="Ficko-Blean E."/>
            <person name="Wheeler G.L."/>
            <person name="Lohr M."/>
            <person name="Goodson H.V."/>
            <person name="Jenkins J.W."/>
            <person name="Blaby-Haas C.E."/>
            <person name="Helliwell K.E."/>
            <person name="Chan C."/>
            <person name="Marriage T."/>
            <person name="Bhattacharya D."/>
            <person name="Klein A.S."/>
            <person name="Badis Y."/>
            <person name="Brodie J."/>
            <person name="Cao Y."/>
            <person name="Collen J."/>
            <person name="Dittami S.M."/>
            <person name="Gachon C.M."/>
            <person name="Green B.R."/>
            <person name="Karpowicz S."/>
            <person name="Kim J.W."/>
            <person name="Kudahl U."/>
            <person name="Lin S."/>
            <person name="Michel G."/>
            <person name="Mittag M."/>
            <person name="Olson B.J."/>
            <person name="Pangilinan J."/>
            <person name="Peng Y."/>
            <person name="Qiu H."/>
            <person name="Shu S."/>
            <person name="Singer J.T."/>
            <person name="Smith A.G."/>
            <person name="Sprecher B.N."/>
            <person name="Wagner V."/>
            <person name="Wang W."/>
            <person name="Wang Z.-Y."/>
            <person name="Yan J."/>
            <person name="Yarish C."/>
            <person name="Zoeuner-Riek S."/>
            <person name="Zhuang Y."/>
            <person name="Zou Y."/>
            <person name="Lindquist E.A."/>
            <person name="Grimwood J."/>
            <person name="Barry K."/>
            <person name="Rokhsar D.S."/>
            <person name="Schmutz J."/>
            <person name="Stiller J.W."/>
            <person name="Grossman A.R."/>
            <person name="Prochnik S.E."/>
        </authorList>
    </citation>
    <scope>NUCLEOTIDE SEQUENCE [LARGE SCALE GENOMIC DNA]</scope>
    <source>
        <strain evidence="3">4086291</strain>
    </source>
</reference>
<accession>A0A1X6PFM5</accession>
<keyword evidence="1" id="KW-0802">TPR repeat</keyword>
<proteinExistence type="predicted"/>
<dbReference type="GO" id="GO:0003729">
    <property type="term" value="F:mRNA binding"/>
    <property type="evidence" value="ECO:0007669"/>
    <property type="project" value="InterPro"/>
</dbReference>
<dbReference type="PANTHER" id="PTHR44917">
    <property type="entry name" value="PROTEIN HIGH CHLOROPHYLL FLUORESCENT 107"/>
    <property type="match status" value="1"/>
</dbReference>
<dbReference type="SUPFAM" id="SSF48452">
    <property type="entry name" value="TPR-like"/>
    <property type="match status" value="1"/>
</dbReference>
<feature type="compositionally biased region" description="Basic and acidic residues" evidence="2">
    <location>
        <begin position="169"/>
        <end position="178"/>
    </location>
</feature>